<dbReference type="SUPFAM" id="SSF46785">
    <property type="entry name" value="Winged helix' DNA-binding domain"/>
    <property type="match status" value="1"/>
</dbReference>
<dbReference type="Gene3D" id="1.10.10.10">
    <property type="entry name" value="Winged helix-like DNA-binding domain superfamily/Winged helix DNA-binding domain"/>
    <property type="match status" value="1"/>
</dbReference>
<name>A0A177YH54_9NOCA</name>
<keyword evidence="2" id="KW-0805">Transcription regulation</keyword>
<sequence>MSQFDDLEFFDVVARSSSLTEAGRALGMSVSSVSKRLSQLESRLGVRLVRRSTRRSTLTPEGERYAAGVAVIAGELAELEESVSGHYAELRGRLLIQSSVGLGRAHIAPLMADFVAEHPRVEVDVELSSAPPNPSAAPFDIAIRVGALQDSRLTAKLLCHNRRVVVASPRYLETHTAPREMGDLRDHNCIVLRQDEGDYALWRFGFGAGETAIRVAGNMISNDGDIATQWCIDGRGVLMRSMWHVKPMLDDGTLVQLLPDVPTPAADIHAVYSAAAQVPRRVQAAVDHLHAHLKVRLRT</sequence>
<evidence type="ECO:0000256" key="4">
    <source>
        <dbReference type="ARBA" id="ARBA00023163"/>
    </source>
</evidence>
<dbReference type="PROSITE" id="PS50931">
    <property type="entry name" value="HTH_LYSR"/>
    <property type="match status" value="1"/>
</dbReference>
<dbReference type="GO" id="GO:0043565">
    <property type="term" value="F:sequence-specific DNA binding"/>
    <property type="evidence" value="ECO:0007669"/>
    <property type="project" value="TreeGrafter"/>
</dbReference>
<dbReference type="GO" id="GO:0006351">
    <property type="term" value="P:DNA-templated transcription"/>
    <property type="evidence" value="ECO:0007669"/>
    <property type="project" value="TreeGrafter"/>
</dbReference>
<evidence type="ECO:0000256" key="3">
    <source>
        <dbReference type="ARBA" id="ARBA00023125"/>
    </source>
</evidence>
<evidence type="ECO:0000256" key="1">
    <source>
        <dbReference type="ARBA" id="ARBA00009437"/>
    </source>
</evidence>
<organism evidence="6 7">
    <name type="scientific">Rhodococcoides kyotonense</name>
    <dbReference type="NCBI Taxonomy" id="398843"/>
    <lineage>
        <taxon>Bacteria</taxon>
        <taxon>Bacillati</taxon>
        <taxon>Actinomycetota</taxon>
        <taxon>Actinomycetes</taxon>
        <taxon>Mycobacteriales</taxon>
        <taxon>Nocardiaceae</taxon>
        <taxon>Rhodococcoides</taxon>
    </lineage>
</organism>
<feature type="domain" description="HTH lysR-type" evidence="5">
    <location>
        <begin position="1"/>
        <end position="59"/>
    </location>
</feature>
<dbReference type="FunFam" id="1.10.10.10:FF:000001">
    <property type="entry name" value="LysR family transcriptional regulator"/>
    <property type="match status" value="1"/>
</dbReference>
<evidence type="ECO:0000313" key="6">
    <source>
        <dbReference type="EMBL" id="OAK54630.1"/>
    </source>
</evidence>
<dbReference type="InterPro" id="IPR000847">
    <property type="entry name" value="LysR_HTH_N"/>
</dbReference>
<gene>
    <name evidence="6" type="ORF">A3K89_04585</name>
</gene>
<dbReference type="InterPro" id="IPR036390">
    <property type="entry name" value="WH_DNA-bd_sf"/>
</dbReference>
<keyword evidence="7" id="KW-1185">Reference proteome</keyword>
<dbReference type="InterPro" id="IPR005119">
    <property type="entry name" value="LysR_subst-bd"/>
</dbReference>
<dbReference type="RefSeq" id="WP_068425171.1">
    <property type="nucleotide sequence ID" value="NZ_LVHI01000012.1"/>
</dbReference>
<dbReference type="SUPFAM" id="SSF53850">
    <property type="entry name" value="Periplasmic binding protein-like II"/>
    <property type="match status" value="1"/>
</dbReference>
<dbReference type="Gene3D" id="3.40.190.290">
    <property type="match status" value="1"/>
</dbReference>
<dbReference type="Pfam" id="PF00126">
    <property type="entry name" value="HTH_1"/>
    <property type="match status" value="1"/>
</dbReference>
<comment type="similarity">
    <text evidence="1">Belongs to the LysR transcriptional regulatory family.</text>
</comment>
<dbReference type="Pfam" id="PF03466">
    <property type="entry name" value="LysR_substrate"/>
    <property type="match status" value="1"/>
</dbReference>
<dbReference type="GO" id="GO:0003700">
    <property type="term" value="F:DNA-binding transcription factor activity"/>
    <property type="evidence" value="ECO:0007669"/>
    <property type="project" value="InterPro"/>
</dbReference>
<evidence type="ECO:0000259" key="5">
    <source>
        <dbReference type="PROSITE" id="PS50931"/>
    </source>
</evidence>
<dbReference type="InterPro" id="IPR058163">
    <property type="entry name" value="LysR-type_TF_proteobact-type"/>
</dbReference>
<comment type="caution">
    <text evidence="6">The sequence shown here is derived from an EMBL/GenBank/DDBJ whole genome shotgun (WGS) entry which is preliminary data.</text>
</comment>
<dbReference type="EMBL" id="LVHI01000012">
    <property type="protein sequence ID" value="OAK54630.1"/>
    <property type="molecule type" value="Genomic_DNA"/>
</dbReference>
<protein>
    <submittedName>
        <fullName evidence="6">LysR family transcriptional regulator</fullName>
    </submittedName>
</protein>
<evidence type="ECO:0000313" key="7">
    <source>
        <dbReference type="Proteomes" id="UP000077519"/>
    </source>
</evidence>
<dbReference type="PANTHER" id="PTHR30537:SF5">
    <property type="entry name" value="HTH-TYPE TRANSCRIPTIONAL ACTIVATOR TTDR-RELATED"/>
    <property type="match status" value="1"/>
</dbReference>
<proteinExistence type="inferred from homology"/>
<dbReference type="Proteomes" id="UP000077519">
    <property type="component" value="Unassembled WGS sequence"/>
</dbReference>
<evidence type="ECO:0000256" key="2">
    <source>
        <dbReference type="ARBA" id="ARBA00023015"/>
    </source>
</evidence>
<keyword evidence="4" id="KW-0804">Transcription</keyword>
<dbReference type="InterPro" id="IPR036388">
    <property type="entry name" value="WH-like_DNA-bd_sf"/>
</dbReference>
<reference evidence="6 7" key="1">
    <citation type="submission" date="2016-03" db="EMBL/GenBank/DDBJ databases">
        <title>Genome sequence of Rhodococcus kyotonensis KB10.</title>
        <authorList>
            <person name="Jeong H."/>
            <person name="Hong C.E."/>
            <person name="Jo S.H."/>
            <person name="Park J.M."/>
        </authorList>
    </citation>
    <scope>NUCLEOTIDE SEQUENCE [LARGE SCALE GENOMIC DNA]</scope>
    <source>
        <strain evidence="6 7">KB10</strain>
    </source>
</reference>
<dbReference type="AlphaFoldDB" id="A0A177YH54"/>
<accession>A0A177YH54</accession>
<keyword evidence="3" id="KW-0238">DNA-binding</keyword>
<dbReference type="PANTHER" id="PTHR30537">
    <property type="entry name" value="HTH-TYPE TRANSCRIPTIONAL REGULATOR"/>
    <property type="match status" value="1"/>
</dbReference>